<accession>A0A8J7RKA2</accession>
<dbReference type="RefSeq" id="WP_210512743.1">
    <property type="nucleotide sequence ID" value="NZ_JAFIDN010000009.1"/>
</dbReference>
<comment type="caution">
    <text evidence="1">The sequence shown here is derived from an EMBL/GenBank/DDBJ whole genome shotgun (WGS) entry which is preliminary data.</text>
</comment>
<proteinExistence type="predicted"/>
<gene>
    <name evidence="1" type="ORF">NATSA_11460</name>
</gene>
<dbReference type="Proteomes" id="UP000673975">
    <property type="component" value="Unassembled WGS sequence"/>
</dbReference>
<keyword evidence="2" id="KW-1185">Reference proteome</keyword>
<dbReference type="AlphaFoldDB" id="A0A8J7RKA2"/>
<name>A0A8J7RKA2_9BACT</name>
<dbReference type="EMBL" id="JAFIDN010000009">
    <property type="protein sequence ID" value="MBP3193285.1"/>
    <property type="molecule type" value="Genomic_DNA"/>
</dbReference>
<evidence type="ECO:0000313" key="1">
    <source>
        <dbReference type="EMBL" id="MBP3193285.1"/>
    </source>
</evidence>
<sequence>MKERKGLPFEMLSSVEQKAVTGGAPHWLIPVGVTLLYNEISSIWNSGGQNLVDAWNSGYEAGYGSTDD</sequence>
<reference evidence="1" key="1">
    <citation type="submission" date="2021-02" db="EMBL/GenBank/DDBJ databases">
        <title>Natronogracilivirga saccharolytica gen. nov. sp. nov. a new anaerobic, haloalkiliphilic carbohydrate-fermenting bacterium from soda lake and proposing of Cyclonatronumiaceae fam. nov. in the phylum Balneolaeota.</title>
        <authorList>
            <person name="Zhilina T.N."/>
            <person name="Sorokin D.Y."/>
            <person name="Zavarzina D.G."/>
            <person name="Toshchakov S.V."/>
            <person name="Kublanov I.V."/>
        </authorList>
    </citation>
    <scope>NUCLEOTIDE SEQUENCE</scope>
    <source>
        <strain evidence="1">Z-1702</strain>
    </source>
</reference>
<evidence type="ECO:0000313" key="2">
    <source>
        <dbReference type="Proteomes" id="UP000673975"/>
    </source>
</evidence>
<organism evidence="1 2">
    <name type="scientific">Natronogracilivirga saccharolytica</name>
    <dbReference type="NCBI Taxonomy" id="2812953"/>
    <lineage>
        <taxon>Bacteria</taxon>
        <taxon>Pseudomonadati</taxon>
        <taxon>Balneolota</taxon>
        <taxon>Balneolia</taxon>
        <taxon>Balneolales</taxon>
        <taxon>Cyclonatronaceae</taxon>
        <taxon>Natronogracilivirga</taxon>
    </lineage>
</organism>
<protein>
    <submittedName>
        <fullName evidence="1">Uncharacterized protein</fullName>
    </submittedName>
</protein>